<dbReference type="Pfam" id="PF25772">
    <property type="entry name" value="HEAT_RRP12_N"/>
    <property type="match status" value="1"/>
</dbReference>
<dbReference type="InterPro" id="IPR012978">
    <property type="entry name" value="HEAT_RRP12"/>
</dbReference>
<comment type="similarity">
    <text evidence="1">Belongs to the RRP12 family.</text>
</comment>
<dbReference type="Pfam" id="PF08161">
    <property type="entry name" value="RRP12_HEAT"/>
    <property type="match status" value="1"/>
</dbReference>
<feature type="domain" description="RRP12 HEAT" evidence="3">
    <location>
        <begin position="340"/>
        <end position="640"/>
    </location>
</feature>
<dbReference type="AlphaFoldDB" id="A0A835ICJ2"/>
<feature type="region of interest" description="Disordered" evidence="2">
    <location>
        <begin position="1039"/>
        <end position="1153"/>
    </location>
</feature>
<keyword evidence="6" id="KW-1185">Reference proteome</keyword>
<evidence type="ECO:0000256" key="2">
    <source>
        <dbReference type="SAM" id="MobiDB-lite"/>
    </source>
</evidence>
<dbReference type="Gene3D" id="1.25.10.10">
    <property type="entry name" value="Leucine-rich Repeat Variant"/>
    <property type="match status" value="1"/>
</dbReference>
<dbReference type="InterPro" id="IPR016024">
    <property type="entry name" value="ARM-type_fold"/>
</dbReference>
<evidence type="ECO:0000313" key="5">
    <source>
        <dbReference type="EMBL" id="KAF9614359.1"/>
    </source>
</evidence>
<sequence>MDTIVSTIEENEDIGNTVLFRYTNSTQEDHQHLCAVVGAMSQELKDQKLPLTPITYFGATISSLDRLSTDPNPADSVITALLTFLSMVLPQISVPVLRKRRAFVMDPVLRVIRFEDMSVGAVNAGLKCVSHVLVVSEKVNWLDISKEYNVLLVFVTDSRSKVRKQSHSCLRDILQSFQRSAVLAPASEGITSIFERFLLLAGGSSSTDSGPRKGAQEVLHILDALKNCLSLMSMNAVTSILKYFKSLLELCSLLSQGLIANSLQLLCLSPTSEVASDILLDLLCKLAKSASEDEKSVDSLTFTARLLDVGIRKVYSLNRESSVKKLPFIFYALGEILACEHEEAAFAAMEALRGLISSCIDGGLIKEEVEQMSDDEAPTTIVKICANIEKLLDDRFSAVWDLSLKVVSVMFDKLGEFSFKLLRGTVMSLANMQDLTDEALQYRKQLHECFGSALGAMGPKRFLVLLPLNLEAKDPSKANVWLFPILKQYTVGASLSFFGKSILGKVGELRQKSQMLEQEGRIYSSRSADALIYPLWSLLPAFCNYPLDTASSFKDLKKGLCDALRDEPDVRGIICSSLQILIQQNKSLLEEKNDLLNDDISIAVQRAKATYTPQVAAENLNALKLAAREFLSVLSGVFMKSTTDSGGCVQSTIGQFASISDKEVVRGLFERTMVKLLKVTQGAVKAELSANSSSTKIENSANGSSPLLARARLLDLAISFLPGLDAKQVDVLFSAIKPALQELDEFISANLDDLLQLMIEVLPSCHFSAKRHRLDCLYFLIVHISKDASQLRKQGSMSSFLTEIILALKEANKKTRNRAYDILVRIGHAFGDEDQGGRRENLQQYFNMVAGGLAGETPHMISAAVKGLARLAYEFTDLVSAIYDLLPSAFLLLQGRNREIIKASLGLVKVLVATSQAEGLQTHLKSLVEGLLKWQDNTKNHFKAKVKHLLEMLVRKCGVDAVKAVMPEEHMKLLTNIRKVKERKERKLSGDSEVETRSVHSKATTSRLSRWNHTKIFSDFGDEDGEDDDEANTSSRFNSKALTLRSKQTRRTSAAKSLPDDLFDQPEDDPLDLLDRQKIRSTLHSDKNRKRKQEASDDDEFEIDSEGRMIIREGGRPKREKAKVDPDGDAGSRAGSSRLSSKSLKKRQKTSASGWAYTGNEYASKKARGDVTRKDKLEPYAYWPLDRKMMSRRPEHRAAARKGMASVVKMTKSLQGKSVSTALSMKGVHSRENRRSMARKANRGVLSFFCSYYSAHLWFLCS</sequence>
<comment type="caution">
    <text evidence="5">The sequence shown here is derived from an EMBL/GenBank/DDBJ whole genome shotgun (WGS) entry which is preliminary data.</text>
</comment>
<dbReference type="InterPro" id="IPR057860">
    <property type="entry name" value="HEAT_RRP12_N"/>
</dbReference>
<feature type="region of interest" description="Disordered" evidence="2">
    <location>
        <begin position="985"/>
        <end position="1005"/>
    </location>
</feature>
<dbReference type="EMBL" id="JADFTS010000003">
    <property type="protein sequence ID" value="KAF9614359.1"/>
    <property type="molecule type" value="Genomic_DNA"/>
</dbReference>
<feature type="domain" description="RRP12 N-terminal HEAT" evidence="4">
    <location>
        <begin position="6"/>
        <end position="274"/>
    </location>
</feature>
<dbReference type="InterPro" id="IPR011989">
    <property type="entry name" value="ARM-like"/>
</dbReference>
<proteinExistence type="inferred from homology"/>
<dbReference type="Proteomes" id="UP000631114">
    <property type="component" value="Unassembled WGS sequence"/>
</dbReference>
<reference evidence="5 6" key="1">
    <citation type="submission" date="2020-10" db="EMBL/GenBank/DDBJ databases">
        <title>The Coptis chinensis genome and diversification of protoberbering-type alkaloids.</title>
        <authorList>
            <person name="Wang B."/>
            <person name="Shu S."/>
            <person name="Song C."/>
            <person name="Liu Y."/>
        </authorList>
    </citation>
    <scope>NUCLEOTIDE SEQUENCE [LARGE SCALE GENOMIC DNA]</scope>
    <source>
        <strain evidence="5">HL-2020</strain>
        <tissue evidence="5">Leaf</tissue>
    </source>
</reference>
<feature type="compositionally biased region" description="Basic and acidic residues" evidence="2">
    <location>
        <begin position="1105"/>
        <end position="1126"/>
    </location>
</feature>
<dbReference type="SUPFAM" id="SSF48371">
    <property type="entry name" value="ARM repeat"/>
    <property type="match status" value="1"/>
</dbReference>
<evidence type="ECO:0000313" key="6">
    <source>
        <dbReference type="Proteomes" id="UP000631114"/>
    </source>
</evidence>
<feature type="compositionally biased region" description="Low complexity" evidence="2">
    <location>
        <begin position="1129"/>
        <end position="1142"/>
    </location>
</feature>
<organism evidence="5 6">
    <name type="scientific">Coptis chinensis</name>
    <dbReference type="NCBI Taxonomy" id="261450"/>
    <lineage>
        <taxon>Eukaryota</taxon>
        <taxon>Viridiplantae</taxon>
        <taxon>Streptophyta</taxon>
        <taxon>Embryophyta</taxon>
        <taxon>Tracheophyta</taxon>
        <taxon>Spermatophyta</taxon>
        <taxon>Magnoliopsida</taxon>
        <taxon>Ranunculales</taxon>
        <taxon>Ranunculaceae</taxon>
        <taxon>Coptidoideae</taxon>
        <taxon>Coptis</taxon>
    </lineage>
</organism>
<name>A0A835ICJ2_9MAGN</name>
<gene>
    <name evidence="5" type="ORF">IFM89_018112</name>
</gene>
<dbReference type="PANTHER" id="PTHR48445">
    <property type="entry name" value="OS02G0782100 PROTEIN"/>
    <property type="match status" value="1"/>
</dbReference>
<feature type="compositionally biased region" description="Basic and acidic residues" evidence="2">
    <location>
        <begin position="1073"/>
        <end position="1086"/>
    </location>
</feature>
<feature type="compositionally biased region" description="Acidic residues" evidence="2">
    <location>
        <begin position="1061"/>
        <end position="1072"/>
    </location>
</feature>
<evidence type="ECO:0000259" key="4">
    <source>
        <dbReference type="Pfam" id="PF25772"/>
    </source>
</evidence>
<dbReference type="PANTHER" id="PTHR48445:SF1">
    <property type="entry name" value="OS02G0782100 PROTEIN"/>
    <property type="match status" value="1"/>
</dbReference>
<protein>
    <recommendedName>
        <fullName evidence="7">Ribosomal RNA-processing protein 12-like conserved domain-containing protein</fullName>
    </recommendedName>
</protein>
<dbReference type="OrthoDB" id="2192888at2759"/>
<evidence type="ECO:0008006" key="7">
    <source>
        <dbReference type="Google" id="ProtNLM"/>
    </source>
</evidence>
<evidence type="ECO:0000259" key="3">
    <source>
        <dbReference type="Pfam" id="PF08161"/>
    </source>
</evidence>
<accession>A0A835ICJ2</accession>
<evidence type="ECO:0000256" key="1">
    <source>
        <dbReference type="ARBA" id="ARBA00007690"/>
    </source>
</evidence>
<feature type="compositionally biased region" description="Basic and acidic residues" evidence="2">
    <location>
        <begin position="985"/>
        <end position="998"/>
    </location>
</feature>